<evidence type="ECO:0000256" key="1">
    <source>
        <dbReference type="SAM" id="SignalP"/>
    </source>
</evidence>
<comment type="caution">
    <text evidence="2">The sequence shown here is derived from an EMBL/GenBank/DDBJ whole genome shotgun (WGS) entry which is preliminary data.</text>
</comment>
<evidence type="ECO:0000313" key="3">
    <source>
        <dbReference type="Proteomes" id="UP000228987"/>
    </source>
</evidence>
<organism evidence="2 3">
    <name type="scientific">SAR86 cluster bacterium</name>
    <dbReference type="NCBI Taxonomy" id="2030880"/>
    <lineage>
        <taxon>Bacteria</taxon>
        <taxon>Pseudomonadati</taxon>
        <taxon>Pseudomonadota</taxon>
        <taxon>Gammaproteobacteria</taxon>
        <taxon>SAR86 cluster</taxon>
    </lineage>
</organism>
<sequence length="267" mass="29817">MKFIKARYALILFLGLASTIVSAQISSIQTRATGSAPGRADAPIDLTGNWVSIVSEDWRWRMVTPLIGDFANIPENEAAREIATAWRPEMNVGNECIAYGAPGIMHRPGRIKISWEDDLTLKMEFDAGMQTRMFYFDETVAAGAPSRQGHTLAKWEDAPAPATFNGIRIGQTPRVGTSTRSLEAVTSNLVSGYLRKNGMPHSDQTKVTEYFDVFETPAGVAWFVDTIIVEDPTYLVEPWVTTMHFMKETDDSKWNPQECFVMHENGF</sequence>
<protein>
    <submittedName>
        <fullName evidence="2">Uncharacterized protein</fullName>
    </submittedName>
</protein>
<reference evidence="3" key="1">
    <citation type="submission" date="2017-08" db="EMBL/GenBank/DDBJ databases">
        <title>A dynamic microbial community with high functional redundancy inhabits the cold, oxic subseafloor aquifer.</title>
        <authorList>
            <person name="Tully B.J."/>
            <person name="Wheat C.G."/>
            <person name="Glazer B.T."/>
            <person name="Huber J.A."/>
        </authorList>
    </citation>
    <scope>NUCLEOTIDE SEQUENCE [LARGE SCALE GENOMIC DNA]</scope>
</reference>
<proteinExistence type="predicted"/>
<dbReference type="Proteomes" id="UP000228987">
    <property type="component" value="Unassembled WGS sequence"/>
</dbReference>
<feature type="chain" id="PRO_5013128263" evidence="1">
    <location>
        <begin position="24"/>
        <end position="267"/>
    </location>
</feature>
<feature type="signal peptide" evidence="1">
    <location>
        <begin position="1"/>
        <end position="23"/>
    </location>
</feature>
<accession>A0A2A5CGQ8</accession>
<evidence type="ECO:0000313" key="2">
    <source>
        <dbReference type="EMBL" id="PCJ42650.1"/>
    </source>
</evidence>
<dbReference type="AlphaFoldDB" id="A0A2A5CGQ8"/>
<dbReference type="EMBL" id="NVWI01000002">
    <property type="protein sequence ID" value="PCJ42650.1"/>
    <property type="molecule type" value="Genomic_DNA"/>
</dbReference>
<gene>
    <name evidence="2" type="ORF">COA71_03855</name>
</gene>
<name>A0A2A5CGQ8_9GAMM</name>
<keyword evidence="1" id="KW-0732">Signal</keyword>